<keyword evidence="3" id="KW-0050">Antiport</keyword>
<proteinExistence type="inferred from homology"/>
<keyword evidence="6 8" id="KW-1133">Transmembrane helix</keyword>
<dbReference type="GO" id="GO:0006874">
    <property type="term" value="P:intracellular calcium ion homeostasis"/>
    <property type="evidence" value="ECO:0007669"/>
    <property type="project" value="TreeGrafter"/>
</dbReference>
<protein>
    <recommendedName>
        <fullName evidence="10">Sodium/calcium exchanger membrane region domain-containing protein</fullName>
    </recommendedName>
</protein>
<dbReference type="GO" id="GO:0008273">
    <property type="term" value="F:calcium, potassium:sodium antiporter activity"/>
    <property type="evidence" value="ECO:0007669"/>
    <property type="project" value="TreeGrafter"/>
</dbReference>
<keyword evidence="5 8" id="KW-0812">Transmembrane</keyword>
<keyword evidence="4" id="KW-0813">Transport</keyword>
<evidence type="ECO:0000256" key="5">
    <source>
        <dbReference type="ARBA" id="ARBA00022692"/>
    </source>
</evidence>
<sequence length="102" mass="10875">MHIFATLYMFLGLAIVCDAYFVPSLEVISEVWNLKPDVAGATFMAAGSSAPELATTLVGVFISKDDVGLGAVVGSADFNVMLVISLCALFAKQFLVMYMNTI</sequence>
<reference evidence="11" key="1">
    <citation type="submission" date="2018-11" db="EMBL/GenBank/DDBJ databases">
        <authorList>
            <consortium name="Pathogen Informatics"/>
        </authorList>
    </citation>
    <scope>NUCLEOTIDE SEQUENCE</scope>
</reference>
<evidence type="ECO:0000313" key="11">
    <source>
        <dbReference type="EMBL" id="VEL20688.1"/>
    </source>
</evidence>
<evidence type="ECO:0000256" key="8">
    <source>
        <dbReference type="SAM" id="Phobius"/>
    </source>
</evidence>
<evidence type="ECO:0000256" key="9">
    <source>
        <dbReference type="SAM" id="SignalP"/>
    </source>
</evidence>
<feature type="transmembrane region" description="Helical" evidence="8">
    <location>
        <begin position="69"/>
        <end position="91"/>
    </location>
</feature>
<dbReference type="EMBL" id="CAAALY010047593">
    <property type="protein sequence ID" value="VEL20688.1"/>
    <property type="molecule type" value="Genomic_DNA"/>
</dbReference>
<keyword evidence="7 8" id="KW-0472">Membrane</keyword>
<feature type="domain" description="Sodium/calcium exchanger membrane region" evidence="10">
    <location>
        <begin position="3"/>
        <end position="92"/>
    </location>
</feature>
<evidence type="ECO:0000256" key="1">
    <source>
        <dbReference type="ARBA" id="ARBA00004141"/>
    </source>
</evidence>
<evidence type="ECO:0000256" key="7">
    <source>
        <dbReference type="ARBA" id="ARBA00023136"/>
    </source>
</evidence>
<keyword evidence="12" id="KW-1185">Reference proteome</keyword>
<keyword evidence="4" id="KW-0406">Ion transport</keyword>
<dbReference type="InterPro" id="IPR044880">
    <property type="entry name" value="NCX_ion-bd_dom_sf"/>
</dbReference>
<dbReference type="GO" id="GO:0005886">
    <property type="term" value="C:plasma membrane"/>
    <property type="evidence" value="ECO:0007669"/>
    <property type="project" value="TreeGrafter"/>
</dbReference>
<dbReference type="Proteomes" id="UP000784294">
    <property type="component" value="Unassembled WGS sequence"/>
</dbReference>
<dbReference type="InterPro" id="IPR004837">
    <property type="entry name" value="NaCa_Exmemb"/>
</dbReference>
<evidence type="ECO:0000259" key="10">
    <source>
        <dbReference type="Pfam" id="PF01699"/>
    </source>
</evidence>
<dbReference type="PANTHER" id="PTHR10846:SF73">
    <property type="entry name" value="SODIUM_CALCIUM EXCHANGER MEMBRANE REGION DOMAIN-CONTAINING PROTEIN"/>
    <property type="match status" value="1"/>
</dbReference>
<keyword evidence="4" id="KW-0109">Calcium transport</keyword>
<keyword evidence="4" id="KW-0106">Calcium</keyword>
<name>A0A448WUP8_9PLAT</name>
<evidence type="ECO:0000313" key="12">
    <source>
        <dbReference type="Proteomes" id="UP000784294"/>
    </source>
</evidence>
<evidence type="ECO:0000256" key="6">
    <source>
        <dbReference type="ARBA" id="ARBA00022989"/>
    </source>
</evidence>
<feature type="transmembrane region" description="Helical" evidence="8">
    <location>
        <begin position="43"/>
        <end position="62"/>
    </location>
</feature>
<dbReference type="Gene3D" id="1.20.1420.30">
    <property type="entry name" value="NCX, central ion-binding region"/>
    <property type="match status" value="1"/>
</dbReference>
<organism evidence="11 12">
    <name type="scientific">Protopolystoma xenopodis</name>
    <dbReference type="NCBI Taxonomy" id="117903"/>
    <lineage>
        <taxon>Eukaryota</taxon>
        <taxon>Metazoa</taxon>
        <taxon>Spiralia</taxon>
        <taxon>Lophotrochozoa</taxon>
        <taxon>Platyhelminthes</taxon>
        <taxon>Monogenea</taxon>
        <taxon>Polyopisthocotylea</taxon>
        <taxon>Polystomatidea</taxon>
        <taxon>Polystomatidae</taxon>
        <taxon>Protopolystoma</taxon>
    </lineage>
</organism>
<gene>
    <name evidence="11" type="ORF">PXEA_LOCUS14128</name>
</gene>
<evidence type="ECO:0000256" key="4">
    <source>
        <dbReference type="ARBA" id="ARBA00022568"/>
    </source>
</evidence>
<evidence type="ECO:0000256" key="3">
    <source>
        <dbReference type="ARBA" id="ARBA00022449"/>
    </source>
</evidence>
<comment type="caution">
    <text evidence="11">The sequence shown here is derived from an EMBL/GenBank/DDBJ whole genome shotgun (WGS) entry which is preliminary data.</text>
</comment>
<dbReference type="GO" id="GO:0005262">
    <property type="term" value="F:calcium channel activity"/>
    <property type="evidence" value="ECO:0007669"/>
    <property type="project" value="TreeGrafter"/>
</dbReference>
<feature type="chain" id="PRO_5019372818" description="Sodium/calcium exchanger membrane region domain-containing protein" evidence="9">
    <location>
        <begin position="20"/>
        <end position="102"/>
    </location>
</feature>
<dbReference type="AlphaFoldDB" id="A0A448WUP8"/>
<feature type="signal peptide" evidence="9">
    <location>
        <begin position="1"/>
        <end position="19"/>
    </location>
</feature>
<dbReference type="InterPro" id="IPR004481">
    <property type="entry name" value="K/Na/Ca-exchanger"/>
</dbReference>
<comment type="subcellular location">
    <subcellularLocation>
        <location evidence="1">Membrane</location>
        <topology evidence="1">Multi-pass membrane protein</topology>
    </subcellularLocation>
</comment>
<dbReference type="OrthoDB" id="2127281at2759"/>
<comment type="similarity">
    <text evidence="2">Belongs to the Ca(2+):cation antiporter (CaCA) (TC 2.A.19) family. SLC24A subfamily.</text>
</comment>
<accession>A0A448WUP8</accession>
<evidence type="ECO:0000256" key="2">
    <source>
        <dbReference type="ARBA" id="ARBA00005364"/>
    </source>
</evidence>
<dbReference type="PANTHER" id="PTHR10846">
    <property type="entry name" value="SODIUM/POTASSIUM/CALCIUM EXCHANGER"/>
    <property type="match status" value="1"/>
</dbReference>
<keyword evidence="9" id="KW-0732">Signal</keyword>
<dbReference type="Pfam" id="PF01699">
    <property type="entry name" value="Na_Ca_ex"/>
    <property type="match status" value="1"/>
</dbReference>